<evidence type="ECO:0000256" key="1">
    <source>
        <dbReference type="ARBA" id="ARBA00008834"/>
    </source>
</evidence>
<proteinExistence type="inferred from homology"/>
<dbReference type="Pfam" id="PF00295">
    <property type="entry name" value="Glyco_hydro_28"/>
    <property type="match status" value="1"/>
</dbReference>
<evidence type="ECO:0000256" key="5">
    <source>
        <dbReference type="SAM" id="SignalP"/>
    </source>
</evidence>
<keyword evidence="3 4" id="KW-0326">Glycosidase</keyword>
<dbReference type="SMART" id="SM00710">
    <property type="entry name" value="PbH1"/>
    <property type="match status" value="4"/>
</dbReference>
<keyword evidence="7" id="KW-1185">Reference proteome</keyword>
<feature type="signal peptide" evidence="5">
    <location>
        <begin position="1"/>
        <end position="20"/>
    </location>
</feature>
<dbReference type="Proteomes" id="UP000384372">
    <property type="component" value="Unassembled WGS sequence"/>
</dbReference>
<dbReference type="AlphaFoldDB" id="A0A6A7WAE2"/>
<dbReference type="InterPro" id="IPR011050">
    <property type="entry name" value="Pectin_lyase_fold/virulence"/>
</dbReference>
<organism evidence="6 7">
    <name type="scientific">Segatella copri</name>
    <dbReference type="NCBI Taxonomy" id="165179"/>
    <lineage>
        <taxon>Bacteria</taxon>
        <taxon>Pseudomonadati</taxon>
        <taxon>Bacteroidota</taxon>
        <taxon>Bacteroidia</taxon>
        <taxon>Bacteroidales</taxon>
        <taxon>Prevotellaceae</taxon>
        <taxon>Segatella</taxon>
    </lineage>
</organism>
<dbReference type="EMBL" id="VZAD01000048">
    <property type="protein sequence ID" value="MQP11459.1"/>
    <property type="molecule type" value="Genomic_DNA"/>
</dbReference>
<dbReference type="PANTHER" id="PTHR31339">
    <property type="entry name" value="PECTIN LYASE-RELATED"/>
    <property type="match status" value="1"/>
</dbReference>
<evidence type="ECO:0000256" key="2">
    <source>
        <dbReference type="ARBA" id="ARBA00022801"/>
    </source>
</evidence>
<sequence length="443" mass="49278">MKQTICILLSAIAISLGCSAKKQTSTFPDGTPISSWFADTTGVELKDMGKPYIITDYGVVNDSTIIQTQKIQEVIDRCHANGGGVIVVPAGTYLTGSLFFKPGCNLYLEENATLKGSDAITHYQIVKTRLEGQTLDYFAALINADHHDGFTIAGKGTLNGNGHKFYDEFWLRRKVIKKCTNLEALRPRLVYISNSNDVKVSGIRMVNSGFWTNHLYKCKRVKYLNLYIYAPTSGYPKGPSTDAIDIDGCEDMLIRGCWVNVNDDGVCLKGGKGTFVDKDSTNAPCRNVIVENCYFKKAGGGVTFGSECYDAKNVIIRDCQFNGTSNILLFKMRPDTPQRYEDVLAENCTGVVTFGIRTRIWTQFYDKKDRDDMPRSVINNVKMKNIKVKSTKQFYTMIPSENYDLGSFSFENIDVTDPVGIMDTSVLGSCKLKKVKLNGKAIK</sequence>
<keyword evidence="5" id="KW-0732">Signal</keyword>
<dbReference type="OrthoDB" id="9795222at2"/>
<dbReference type="InterPro" id="IPR051801">
    <property type="entry name" value="GH28_Enzymes"/>
</dbReference>
<evidence type="ECO:0000256" key="3">
    <source>
        <dbReference type="ARBA" id="ARBA00023295"/>
    </source>
</evidence>
<dbReference type="PANTHER" id="PTHR31339:SF9">
    <property type="entry name" value="PLASMIN AND FIBRONECTIN-BINDING PROTEIN A"/>
    <property type="match status" value="1"/>
</dbReference>
<dbReference type="RefSeq" id="WP_158463204.1">
    <property type="nucleotide sequence ID" value="NZ_VZAD01000048.1"/>
</dbReference>
<dbReference type="GO" id="GO:0005975">
    <property type="term" value="P:carbohydrate metabolic process"/>
    <property type="evidence" value="ECO:0007669"/>
    <property type="project" value="InterPro"/>
</dbReference>
<name>A0A6A7WAE2_9BACT</name>
<dbReference type="Gene3D" id="2.160.20.10">
    <property type="entry name" value="Single-stranded right-handed beta-helix, Pectin lyase-like"/>
    <property type="match status" value="1"/>
</dbReference>
<dbReference type="GO" id="GO:0004650">
    <property type="term" value="F:polygalacturonase activity"/>
    <property type="evidence" value="ECO:0007669"/>
    <property type="project" value="InterPro"/>
</dbReference>
<comment type="similarity">
    <text evidence="1 4">Belongs to the glycosyl hydrolase 28 family.</text>
</comment>
<evidence type="ECO:0000313" key="6">
    <source>
        <dbReference type="EMBL" id="MQP11459.1"/>
    </source>
</evidence>
<comment type="caution">
    <text evidence="6">The sequence shown here is derived from an EMBL/GenBank/DDBJ whole genome shotgun (WGS) entry which is preliminary data.</text>
</comment>
<evidence type="ECO:0000256" key="4">
    <source>
        <dbReference type="RuleBase" id="RU361169"/>
    </source>
</evidence>
<dbReference type="InterPro" id="IPR012334">
    <property type="entry name" value="Pectin_lyas_fold"/>
</dbReference>
<dbReference type="InterPro" id="IPR006626">
    <property type="entry name" value="PbH1"/>
</dbReference>
<dbReference type="InterPro" id="IPR000743">
    <property type="entry name" value="Glyco_hydro_28"/>
</dbReference>
<dbReference type="SUPFAM" id="SSF51126">
    <property type="entry name" value="Pectin lyase-like"/>
    <property type="match status" value="1"/>
</dbReference>
<gene>
    <name evidence="6" type="ORF">F7D20_05640</name>
</gene>
<dbReference type="PROSITE" id="PS51257">
    <property type="entry name" value="PROKAR_LIPOPROTEIN"/>
    <property type="match status" value="1"/>
</dbReference>
<evidence type="ECO:0000313" key="7">
    <source>
        <dbReference type="Proteomes" id="UP000384372"/>
    </source>
</evidence>
<protein>
    <submittedName>
        <fullName evidence="6">Exopolygalacturonase</fullName>
    </submittedName>
</protein>
<feature type="chain" id="PRO_5025604514" evidence="5">
    <location>
        <begin position="21"/>
        <end position="443"/>
    </location>
</feature>
<keyword evidence="2 4" id="KW-0378">Hydrolase</keyword>
<accession>A0A6A7WAE2</accession>
<reference evidence="6 7" key="1">
    <citation type="submission" date="2019-09" db="EMBL/GenBank/DDBJ databases">
        <title>Distinct polysaccharide growth profiles of human intestinal Prevotella copri isolates.</title>
        <authorList>
            <person name="Fehlner-Peach H."/>
            <person name="Magnabosco C."/>
            <person name="Raghavan V."/>
            <person name="Scher J.U."/>
            <person name="Tett A."/>
            <person name="Cox L.M."/>
            <person name="Gottsegen C."/>
            <person name="Watters A."/>
            <person name="Wiltshire- Gordon J.D."/>
            <person name="Segata N."/>
            <person name="Bonneau R."/>
            <person name="Littman D.R."/>
        </authorList>
    </citation>
    <scope>NUCLEOTIDE SEQUENCE [LARGE SCALE GENOMIC DNA]</scope>
    <source>
        <strain evidence="7">iAQ1173</strain>
    </source>
</reference>